<dbReference type="PANTHER" id="PTHR12770:SF29">
    <property type="entry name" value="PROTEIN ROOT UVB SENSITIVE 4"/>
    <property type="match status" value="1"/>
</dbReference>
<dbReference type="InterPro" id="IPR006968">
    <property type="entry name" value="RUS_fam"/>
</dbReference>
<organism evidence="4 5">
    <name type="scientific">Amborella trichopoda</name>
    <dbReference type="NCBI Taxonomy" id="13333"/>
    <lineage>
        <taxon>Eukaryota</taxon>
        <taxon>Viridiplantae</taxon>
        <taxon>Streptophyta</taxon>
        <taxon>Embryophyta</taxon>
        <taxon>Tracheophyta</taxon>
        <taxon>Spermatophyta</taxon>
        <taxon>Magnoliopsida</taxon>
        <taxon>Amborellales</taxon>
        <taxon>Amborellaceae</taxon>
        <taxon>Amborella</taxon>
    </lineage>
</organism>
<gene>
    <name evidence="4" type="ORF">AMTR_s00041p00045860</name>
</gene>
<dbReference type="PANTHER" id="PTHR12770">
    <property type="entry name" value="RUS1 FAMILY PROTEIN C16ORF58"/>
    <property type="match status" value="1"/>
</dbReference>
<sequence>MVSLSKDPGLSSGFWSESYEREEEHEFIHLPVVFHQGSRVSQYTWDGKHIKLVGFHEEGLNCIGSLCLGRVFGNWVEMMNCSARKLFVPQKVQENYMGYLKWKLLHRVFSSALKVVATQAMFRAIGIGNCRSLASAAALNWVLKDGLGRLSRCIYTASLGSAFDTNLKRVRFSTSLLFSLSIGVEMLTPYFPNYFLLLATIANVGKSISLAAYLATGSAIHRSFAIADNLGEVSAKAQIQTVCFDNLGLMLAAVLNIVCKNNQRLQATLPLVVYPLFSAVDLMAIYQALKHVHLQTLTKDRLEIIIRKWIYSGYVPSAAEVSDTEGISFLRLAGSEPWPIRIGCVDSKDPSPQCSVLTMQSLGGDDLYFICMETSCKGFRRKRQRGMVLCLHEGAGNKEIILGMLQACYMRRALVSDRCSLALGNGSPCSGYWSPVYMREWFEMVEESKQYARAEVSELIEEMRKLGWAVKNVLLNTQEQIRYSFNGA</sequence>
<comment type="similarity">
    <text evidence="1">Belongs to the RUS1 family.</text>
</comment>
<evidence type="ECO:0000256" key="1">
    <source>
        <dbReference type="ARBA" id="ARBA00007558"/>
    </source>
</evidence>
<keyword evidence="5" id="KW-1185">Reference proteome</keyword>
<protein>
    <recommendedName>
        <fullName evidence="6">DUF647 domain-containing protein</fullName>
    </recommendedName>
</protein>
<dbReference type="KEGG" id="atr:18441523"/>
<evidence type="ECO:0000313" key="4">
    <source>
        <dbReference type="EMBL" id="ERN13283.1"/>
    </source>
</evidence>
<accession>W1PYB7</accession>
<dbReference type="InterPro" id="IPR055412">
    <property type="entry name" value="UVB_sens_C"/>
</dbReference>
<feature type="domain" description="Root UVB sensitive protein C-terminal" evidence="3">
    <location>
        <begin position="387"/>
        <end position="479"/>
    </location>
</feature>
<name>W1PYB7_AMBTC</name>
<dbReference type="EMBL" id="KI392588">
    <property type="protein sequence ID" value="ERN13283.1"/>
    <property type="molecule type" value="Genomic_DNA"/>
</dbReference>
<dbReference type="Pfam" id="PF04884">
    <property type="entry name" value="UVB_sens_prot"/>
    <property type="match status" value="1"/>
</dbReference>
<dbReference type="Proteomes" id="UP000017836">
    <property type="component" value="Unassembled WGS sequence"/>
</dbReference>
<dbReference type="STRING" id="13333.W1PYB7"/>
<evidence type="ECO:0000259" key="2">
    <source>
        <dbReference type="Pfam" id="PF04884"/>
    </source>
</evidence>
<feature type="domain" description="Protein root UVB sensitive/RUS" evidence="2">
    <location>
        <begin position="89"/>
        <end position="311"/>
    </location>
</feature>
<dbReference type="OMA" id="QACYVRK"/>
<dbReference type="InterPro" id="IPR054549">
    <property type="entry name" value="UVB_sens_RUS_dom"/>
</dbReference>
<evidence type="ECO:0000313" key="5">
    <source>
        <dbReference type="Proteomes" id="UP000017836"/>
    </source>
</evidence>
<dbReference type="HOGENOM" id="CLU_015325_1_0_1"/>
<dbReference type="eggNOG" id="KOG4249">
    <property type="taxonomic scope" value="Eukaryota"/>
</dbReference>
<evidence type="ECO:0000259" key="3">
    <source>
        <dbReference type="Pfam" id="PF24160"/>
    </source>
</evidence>
<dbReference type="OrthoDB" id="364779at2759"/>
<evidence type="ECO:0008006" key="6">
    <source>
        <dbReference type="Google" id="ProtNLM"/>
    </source>
</evidence>
<reference evidence="5" key="1">
    <citation type="journal article" date="2013" name="Science">
        <title>The Amborella genome and the evolution of flowering plants.</title>
        <authorList>
            <consortium name="Amborella Genome Project"/>
        </authorList>
    </citation>
    <scope>NUCLEOTIDE SEQUENCE [LARGE SCALE GENOMIC DNA]</scope>
</reference>
<dbReference type="AlphaFoldDB" id="W1PYB7"/>
<proteinExistence type="inferred from homology"/>
<dbReference type="Pfam" id="PF24160">
    <property type="entry name" value="UVB_sens_C"/>
    <property type="match status" value="1"/>
</dbReference>
<dbReference type="Gramene" id="ERN13283">
    <property type="protein sequence ID" value="ERN13283"/>
    <property type="gene ID" value="AMTR_s00041p00045860"/>
</dbReference>